<dbReference type="Gene3D" id="3.30.420.10">
    <property type="entry name" value="Ribonuclease H-like superfamily/Ribonuclease H"/>
    <property type="match status" value="1"/>
</dbReference>
<accession>A0A4R5VT56</accession>
<dbReference type="GO" id="GO:0003676">
    <property type="term" value="F:nucleic acid binding"/>
    <property type="evidence" value="ECO:0007669"/>
    <property type="project" value="InterPro"/>
</dbReference>
<proteinExistence type="predicted"/>
<dbReference type="InterPro" id="IPR001584">
    <property type="entry name" value="Integrase_cat-core"/>
</dbReference>
<dbReference type="InterPro" id="IPR012337">
    <property type="entry name" value="RNaseH-like_sf"/>
</dbReference>
<gene>
    <name evidence="3" type="ORF">E2K98_12940</name>
</gene>
<dbReference type="InterPro" id="IPR015378">
    <property type="entry name" value="Transposase-like_Mu_C"/>
</dbReference>
<dbReference type="Pfam" id="PF09299">
    <property type="entry name" value="Mu-transpos_C"/>
    <property type="match status" value="1"/>
</dbReference>
<comment type="caution">
    <text evidence="3">The sequence shown here is derived from an EMBL/GenBank/DDBJ whole genome shotgun (WGS) entry which is preliminary data.</text>
</comment>
<name>A0A4R5VT56_9BACI</name>
<organism evidence="3 4">
    <name type="scientific">Bacillus salipaludis</name>
    <dbReference type="NCBI Taxonomy" id="2547811"/>
    <lineage>
        <taxon>Bacteria</taxon>
        <taxon>Bacillati</taxon>
        <taxon>Bacillota</taxon>
        <taxon>Bacilli</taxon>
        <taxon>Bacillales</taxon>
        <taxon>Bacillaceae</taxon>
        <taxon>Bacillus</taxon>
    </lineage>
</organism>
<dbReference type="GO" id="GO:0015074">
    <property type="term" value="P:DNA integration"/>
    <property type="evidence" value="ECO:0007669"/>
    <property type="project" value="InterPro"/>
</dbReference>
<dbReference type="InterPro" id="IPR036397">
    <property type="entry name" value="RNaseH_sf"/>
</dbReference>
<evidence type="ECO:0000256" key="1">
    <source>
        <dbReference type="SAM" id="Coils"/>
    </source>
</evidence>
<dbReference type="AlphaFoldDB" id="A0A4R5VT56"/>
<dbReference type="Proteomes" id="UP000295132">
    <property type="component" value="Unassembled WGS sequence"/>
</dbReference>
<evidence type="ECO:0000259" key="2">
    <source>
        <dbReference type="PROSITE" id="PS50994"/>
    </source>
</evidence>
<feature type="domain" description="Integrase catalytic" evidence="2">
    <location>
        <begin position="98"/>
        <end position="304"/>
    </location>
</feature>
<dbReference type="EMBL" id="SMYO01000005">
    <property type="protein sequence ID" value="TDK61787.1"/>
    <property type="molecule type" value="Genomic_DNA"/>
</dbReference>
<sequence length="447" mass="52567">MSDCTCLRKMKNNNMLSDRSRIQKEVEFIIERTIKCFYLRKESFSITSIHEIVWDRIREENKNRGVEDQLKLPSFSTIRRRLKCWDRSDFDLNEKINKASYPLERVWVEHTILEVLVIDDESGIPIGRPTFTAIIDEYTGCILGYHLSFEAPSSDSVLRALRHAIYTKQYIDDKYPEIKNKWVAHGVPQTLMVENSKEFISKSFVEACNKIGIILHYYPIAKQRFKGQVEQHFRMIKQHLLEINTDPVDFKSIGNQSFNPNKNAGVIRLNKLHKLLHQWIVDCYGQKYQKVVRGIPSKLWKRSEPVQTEPSFESMIAILPKKKSRVQAFGIRYLCLYYLSAELHSLHDKKREDIEFHYNPDDLSEIYVYDELQKKYLVVPCTNPEYSDGLNKEKHCLNLRQIKAEENRARLELLEAKQKMIEIKREETLQQRQATLSSNEAADSSEV</sequence>
<dbReference type="SUPFAM" id="SSF53098">
    <property type="entry name" value="Ribonuclease H-like"/>
    <property type="match status" value="1"/>
</dbReference>
<evidence type="ECO:0000313" key="4">
    <source>
        <dbReference type="Proteomes" id="UP000295132"/>
    </source>
</evidence>
<keyword evidence="1" id="KW-0175">Coiled coil</keyword>
<feature type="coiled-coil region" evidence="1">
    <location>
        <begin position="399"/>
        <end position="431"/>
    </location>
</feature>
<evidence type="ECO:0000313" key="3">
    <source>
        <dbReference type="EMBL" id="TDK61787.1"/>
    </source>
</evidence>
<dbReference type="PROSITE" id="PS50994">
    <property type="entry name" value="INTEGRASE"/>
    <property type="match status" value="1"/>
</dbReference>
<reference evidence="3 4" key="1">
    <citation type="submission" date="2019-03" db="EMBL/GenBank/DDBJ databases">
        <title>Bacillus niacini sp. nov. a Nicotinate-Metabolizing Mesophile Isolated from Soil.</title>
        <authorList>
            <person name="Zhang G."/>
        </authorList>
    </citation>
    <scope>NUCLEOTIDE SEQUENCE [LARGE SCALE GENOMIC DNA]</scope>
    <source>
        <strain evidence="3 4">WN066</strain>
    </source>
</reference>
<protein>
    <recommendedName>
        <fullName evidence="2">Integrase catalytic domain-containing protein</fullName>
    </recommendedName>
</protein>